<dbReference type="GO" id="GO:0016853">
    <property type="term" value="F:isomerase activity"/>
    <property type="evidence" value="ECO:0007669"/>
    <property type="project" value="UniProtKB-KW"/>
</dbReference>
<dbReference type="InterPro" id="IPR006311">
    <property type="entry name" value="TAT_signal"/>
</dbReference>
<accession>A0A3B0C1H5</accession>
<dbReference type="InterPro" id="IPR050312">
    <property type="entry name" value="IolE/XylAMocC-like"/>
</dbReference>
<reference evidence="2 3" key="1">
    <citation type="submission" date="2018-10" db="EMBL/GenBank/DDBJ databases">
        <title>Ulvibacterium marinum gen. nov., sp. nov., a novel marine bacterium of the family Flavobacteriaceae, isolated from a culture of the green alga Ulva prolifera.</title>
        <authorList>
            <person name="Zhang Z."/>
        </authorList>
    </citation>
    <scope>NUCLEOTIDE SEQUENCE [LARGE SCALE GENOMIC DNA]</scope>
    <source>
        <strain evidence="2 3">CCMM003</strain>
    </source>
</reference>
<dbReference type="Proteomes" id="UP000276603">
    <property type="component" value="Unassembled WGS sequence"/>
</dbReference>
<sequence length="349" mass="38940">MKNNPKHARSRRRFLKNSTALATGIVLSEPFVFGAPSILSSYNRNDSKINGVQIGCITYSFREMPDQSAEATLQYVLDAGISAIELMGDPAEHFAGKPKNPVDRRTFYGMMRKSKSGELTEDQIQEFGEMKSQLESHRKVVADWRSTVGMGKFEELKKMYADKGVHIYAFKPNAFGAKNTNAEIDYGLRAAKALGADHVTLELPGNDAHTKKLGAMAAKHGMDVAYHGHTQQTPTFWDTALKQSEHNMLNLDLGHYIAGGNTDAMELIQGKYKRISSMHLKDRRNPENGQDNMPFGKGDTPIVEVLQLMRDQKYTYPVSIELEYEVPKDSNPVKEVAKCLDYCGKALEG</sequence>
<dbReference type="EMBL" id="RBCJ01000005">
    <property type="protein sequence ID" value="RKN78089.1"/>
    <property type="molecule type" value="Genomic_DNA"/>
</dbReference>
<dbReference type="Pfam" id="PF01261">
    <property type="entry name" value="AP_endonuc_2"/>
    <property type="match status" value="1"/>
</dbReference>
<proteinExistence type="predicted"/>
<feature type="domain" description="Xylose isomerase-like TIM barrel" evidence="1">
    <location>
        <begin position="151"/>
        <end position="340"/>
    </location>
</feature>
<keyword evidence="3" id="KW-1185">Reference proteome</keyword>
<dbReference type="PANTHER" id="PTHR12110">
    <property type="entry name" value="HYDROXYPYRUVATE ISOMERASE"/>
    <property type="match status" value="1"/>
</dbReference>
<protein>
    <submittedName>
        <fullName evidence="2">Sugar phosphate isomerase/epimerase</fullName>
    </submittedName>
</protein>
<dbReference type="SUPFAM" id="SSF51658">
    <property type="entry name" value="Xylose isomerase-like"/>
    <property type="match status" value="1"/>
</dbReference>
<dbReference type="InterPro" id="IPR036237">
    <property type="entry name" value="Xyl_isomerase-like_sf"/>
</dbReference>
<name>A0A3B0C1H5_9FLAO</name>
<dbReference type="RefSeq" id="WP_120713986.1">
    <property type="nucleotide sequence ID" value="NZ_RBCJ01000005.1"/>
</dbReference>
<organism evidence="2 3">
    <name type="scientific">Ulvibacterium marinum</name>
    <dbReference type="NCBI Taxonomy" id="2419782"/>
    <lineage>
        <taxon>Bacteria</taxon>
        <taxon>Pseudomonadati</taxon>
        <taxon>Bacteroidota</taxon>
        <taxon>Flavobacteriia</taxon>
        <taxon>Flavobacteriales</taxon>
        <taxon>Flavobacteriaceae</taxon>
        <taxon>Ulvibacterium</taxon>
    </lineage>
</organism>
<evidence type="ECO:0000313" key="2">
    <source>
        <dbReference type="EMBL" id="RKN78089.1"/>
    </source>
</evidence>
<evidence type="ECO:0000259" key="1">
    <source>
        <dbReference type="Pfam" id="PF01261"/>
    </source>
</evidence>
<dbReference type="AlphaFoldDB" id="A0A3B0C1H5"/>
<evidence type="ECO:0000313" key="3">
    <source>
        <dbReference type="Proteomes" id="UP000276603"/>
    </source>
</evidence>
<comment type="caution">
    <text evidence="2">The sequence shown here is derived from an EMBL/GenBank/DDBJ whole genome shotgun (WGS) entry which is preliminary data.</text>
</comment>
<dbReference type="InterPro" id="IPR013022">
    <property type="entry name" value="Xyl_isomerase-like_TIM-brl"/>
</dbReference>
<dbReference type="OrthoDB" id="263912at2"/>
<gene>
    <name evidence="2" type="ORF">D7Z94_23050</name>
</gene>
<dbReference type="Gene3D" id="3.20.20.150">
    <property type="entry name" value="Divalent-metal-dependent TIM barrel enzymes"/>
    <property type="match status" value="1"/>
</dbReference>
<dbReference type="PROSITE" id="PS51318">
    <property type="entry name" value="TAT"/>
    <property type="match status" value="1"/>
</dbReference>
<keyword evidence="2" id="KW-0413">Isomerase</keyword>